<comment type="caution">
    <text evidence="2">The sequence shown here is derived from an EMBL/GenBank/DDBJ whole genome shotgun (WGS) entry which is preliminary data.</text>
</comment>
<evidence type="ECO:0000313" key="2">
    <source>
        <dbReference type="EMBL" id="KAF0769007.1"/>
    </source>
</evidence>
<name>A0A6G0ZEX1_APHCR</name>
<evidence type="ECO:0008006" key="4">
    <source>
        <dbReference type="Google" id="ProtNLM"/>
    </source>
</evidence>
<proteinExistence type="predicted"/>
<organism evidence="2 3">
    <name type="scientific">Aphis craccivora</name>
    <name type="common">Cowpea aphid</name>
    <dbReference type="NCBI Taxonomy" id="307492"/>
    <lineage>
        <taxon>Eukaryota</taxon>
        <taxon>Metazoa</taxon>
        <taxon>Ecdysozoa</taxon>
        <taxon>Arthropoda</taxon>
        <taxon>Hexapoda</taxon>
        <taxon>Insecta</taxon>
        <taxon>Pterygota</taxon>
        <taxon>Neoptera</taxon>
        <taxon>Paraneoptera</taxon>
        <taxon>Hemiptera</taxon>
        <taxon>Sternorrhyncha</taxon>
        <taxon>Aphidomorpha</taxon>
        <taxon>Aphidoidea</taxon>
        <taxon>Aphididae</taxon>
        <taxon>Aphidini</taxon>
        <taxon>Aphis</taxon>
        <taxon>Aphis</taxon>
    </lineage>
</organism>
<protein>
    <recommendedName>
        <fullName evidence="4">Transmembrane protein</fullName>
    </recommendedName>
</protein>
<keyword evidence="1" id="KW-0472">Membrane</keyword>
<evidence type="ECO:0000313" key="3">
    <source>
        <dbReference type="Proteomes" id="UP000478052"/>
    </source>
</evidence>
<keyword evidence="1" id="KW-0812">Transmembrane</keyword>
<keyword evidence="1" id="KW-1133">Transmembrane helix</keyword>
<keyword evidence="3" id="KW-1185">Reference proteome</keyword>
<evidence type="ECO:0000256" key="1">
    <source>
        <dbReference type="SAM" id="Phobius"/>
    </source>
</evidence>
<sequence>MFCSPFGKFPICVFYPQSLHHRHEFMQFTSFVYDFDNLKLLPFNFFSPLLPKLRLFRKALSNSSLITQSILSSSSGLSSSFISLVSFSLNTLCLSCPSILFELLNFLLSSIMTIFVVIYSFSAAIMLLYPRVFVAVFLYFAQNSIMRSPVSFRFPSPKAPMVSQYGKMNLVDALVRSFFEFPNNFQKRREKQKKKKMTEKREFSRKTSFRPNRFFYMVVIQKLITVKT</sequence>
<dbReference type="EMBL" id="VUJU01000664">
    <property type="protein sequence ID" value="KAF0769007.1"/>
    <property type="molecule type" value="Genomic_DNA"/>
</dbReference>
<dbReference type="Proteomes" id="UP000478052">
    <property type="component" value="Unassembled WGS sequence"/>
</dbReference>
<reference evidence="2 3" key="1">
    <citation type="submission" date="2019-08" db="EMBL/GenBank/DDBJ databases">
        <title>Whole genome of Aphis craccivora.</title>
        <authorList>
            <person name="Voronova N.V."/>
            <person name="Shulinski R.S."/>
            <person name="Bandarenka Y.V."/>
            <person name="Zhorov D.G."/>
            <person name="Warner D."/>
        </authorList>
    </citation>
    <scope>NUCLEOTIDE SEQUENCE [LARGE SCALE GENOMIC DNA]</scope>
    <source>
        <strain evidence="2">180601</strain>
        <tissue evidence="2">Whole Body</tissue>
    </source>
</reference>
<gene>
    <name evidence="2" type="ORF">FWK35_00000412</name>
</gene>
<dbReference type="AlphaFoldDB" id="A0A6G0ZEX1"/>
<accession>A0A6G0ZEX1</accession>
<feature type="transmembrane region" description="Helical" evidence="1">
    <location>
        <begin position="107"/>
        <end position="140"/>
    </location>
</feature>